<dbReference type="Pfam" id="PF04976">
    <property type="entry name" value="DmsC"/>
    <property type="match status" value="1"/>
</dbReference>
<dbReference type="EMBL" id="PYMA01000004">
    <property type="protein sequence ID" value="PSW20108.1"/>
    <property type="molecule type" value="Genomic_DNA"/>
</dbReference>
<keyword evidence="1" id="KW-1133">Transmembrane helix</keyword>
<feature type="transmembrane region" description="Helical" evidence="1">
    <location>
        <begin position="231"/>
        <end position="250"/>
    </location>
</feature>
<evidence type="ECO:0000313" key="2">
    <source>
        <dbReference type="EMBL" id="PSW20108.1"/>
    </source>
</evidence>
<feature type="transmembrane region" description="Helical" evidence="1">
    <location>
        <begin position="48"/>
        <end position="67"/>
    </location>
</feature>
<protein>
    <submittedName>
        <fullName evidence="2">Dimethylsulfoxide reductase</fullName>
    </submittedName>
</protein>
<keyword evidence="1" id="KW-0472">Membrane</keyword>
<sequence>MAWYEWPFILSNVFSQLAVGAFIVLGFVILSGKLCFGQLDRLHKTMQALWLLFAVALLLREGSMMLSSSEAAYQFSHEAFMTAGFFVSALLYWFAEKALFASDTVRKGLLMAVIALGVLYLANGLLVRSEQWLVASHFLATTLCGGALLAHSMLIRAQHKVEELNGWLPKVGAVIAVICLVTGLPQMVDLIYMAEQHNEAAPFVAQVISLGLLIAAVGVWFMPTLTKSKPVFNVMSFAMVMMFFSSYFAGVGY</sequence>
<evidence type="ECO:0000313" key="3">
    <source>
        <dbReference type="Proteomes" id="UP000241771"/>
    </source>
</evidence>
<feature type="transmembrane region" description="Helical" evidence="1">
    <location>
        <begin position="167"/>
        <end position="188"/>
    </location>
</feature>
<feature type="transmembrane region" description="Helical" evidence="1">
    <location>
        <begin position="132"/>
        <end position="155"/>
    </location>
</feature>
<gene>
    <name evidence="2" type="ORF">C9I98_08595</name>
</gene>
<accession>A0A2T3NV62</accession>
<dbReference type="RefSeq" id="WP_036820346.1">
    <property type="nucleotide sequence ID" value="NZ_JGVO01000271.1"/>
</dbReference>
<feature type="transmembrane region" description="Helical" evidence="1">
    <location>
        <begin position="107"/>
        <end position="126"/>
    </location>
</feature>
<dbReference type="OrthoDB" id="5812702at2"/>
<dbReference type="GO" id="GO:0016020">
    <property type="term" value="C:membrane"/>
    <property type="evidence" value="ECO:0007669"/>
    <property type="project" value="InterPro"/>
</dbReference>
<comment type="caution">
    <text evidence="2">The sequence shown here is derived from an EMBL/GenBank/DDBJ whole genome shotgun (WGS) entry which is preliminary data.</text>
</comment>
<keyword evidence="3" id="KW-1185">Reference proteome</keyword>
<feature type="transmembrane region" description="Helical" evidence="1">
    <location>
        <begin position="200"/>
        <end position="222"/>
    </location>
</feature>
<evidence type="ECO:0000256" key="1">
    <source>
        <dbReference type="SAM" id="Phobius"/>
    </source>
</evidence>
<keyword evidence="1" id="KW-0812">Transmembrane</keyword>
<feature type="transmembrane region" description="Helical" evidence="1">
    <location>
        <begin position="79"/>
        <end position="95"/>
    </location>
</feature>
<feature type="transmembrane region" description="Helical" evidence="1">
    <location>
        <begin position="13"/>
        <end position="36"/>
    </location>
</feature>
<organism evidence="2 3">
    <name type="scientific">Photobacterium sanctipauli</name>
    <dbReference type="NCBI Taxonomy" id="1342794"/>
    <lineage>
        <taxon>Bacteria</taxon>
        <taxon>Pseudomonadati</taxon>
        <taxon>Pseudomonadota</taxon>
        <taxon>Gammaproteobacteria</taxon>
        <taxon>Vibrionales</taxon>
        <taxon>Vibrionaceae</taxon>
        <taxon>Photobacterium</taxon>
    </lineage>
</organism>
<dbReference type="GO" id="GO:0019645">
    <property type="term" value="P:anaerobic electron transport chain"/>
    <property type="evidence" value="ECO:0007669"/>
    <property type="project" value="InterPro"/>
</dbReference>
<proteinExistence type="predicted"/>
<name>A0A2T3NV62_9GAMM</name>
<dbReference type="Proteomes" id="UP000241771">
    <property type="component" value="Unassembled WGS sequence"/>
</dbReference>
<dbReference type="AlphaFoldDB" id="A0A2T3NV62"/>
<reference evidence="2 3" key="1">
    <citation type="submission" date="2018-01" db="EMBL/GenBank/DDBJ databases">
        <title>Whole genome sequencing of Histamine producing bacteria.</title>
        <authorList>
            <person name="Butler K."/>
        </authorList>
    </citation>
    <scope>NUCLEOTIDE SEQUENCE [LARGE SCALE GENOMIC DNA]</scope>
    <source>
        <strain evidence="2 3">DSM 100436</strain>
    </source>
</reference>
<dbReference type="InterPro" id="IPR007059">
    <property type="entry name" value="DmsC"/>
</dbReference>